<dbReference type="EMBL" id="MK072244">
    <property type="protein sequence ID" value="AYV80541.1"/>
    <property type="molecule type" value="Genomic_DNA"/>
</dbReference>
<name>A0A3G5A2X8_9VIRU</name>
<protein>
    <recommendedName>
        <fullName evidence="2">Serine dehydrogenase proteinase</fullName>
    </recommendedName>
</protein>
<organism evidence="1">
    <name type="scientific">Harvfovirus sp</name>
    <dbReference type="NCBI Taxonomy" id="2487768"/>
    <lineage>
        <taxon>Viruses</taxon>
        <taxon>Varidnaviria</taxon>
        <taxon>Bamfordvirae</taxon>
        <taxon>Nucleocytoviricota</taxon>
        <taxon>Megaviricetes</taxon>
        <taxon>Imitervirales</taxon>
        <taxon>Mimiviridae</taxon>
        <taxon>Klosneuvirinae</taxon>
    </lineage>
</organism>
<accession>A0A3G5A2X8</accession>
<dbReference type="InterPro" id="IPR029045">
    <property type="entry name" value="ClpP/crotonase-like_dom_sf"/>
</dbReference>
<dbReference type="Pfam" id="PF01972">
    <property type="entry name" value="SDH_protease"/>
    <property type="match status" value="1"/>
</dbReference>
<dbReference type="Gene3D" id="3.90.226.10">
    <property type="entry name" value="2-enoyl-CoA Hydratase, Chain A, domain 1"/>
    <property type="match status" value="1"/>
</dbReference>
<dbReference type="PANTHER" id="PTHR35984:SF1">
    <property type="entry name" value="PERIPLASMIC SERINE PROTEASE"/>
    <property type="match status" value="1"/>
</dbReference>
<reference evidence="1" key="1">
    <citation type="submission" date="2018-10" db="EMBL/GenBank/DDBJ databases">
        <title>Hidden diversity of soil giant viruses.</title>
        <authorList>
            <person name="Schulz F."/>
            <person name="Alteio L."/>
            <person name="Goudeau D."/>
            <person name="Ryan E.M."/>
            <person name="Malmstrom R.R."/>
            <person name="Blanchard J."/>
            <person name="Woyke T."/>
        </authorList>
    </citation>
    <scope>NUCLEOTIDE SEQUENCE</scope>
    <source>
        <strain evidence="1">HAV1</strain>
    </source>
</reference>
<evidence type="ECO:0000313" key="1">
    <source>
        <dbReference type="EMBL" id="AYV80541.1"/>
    </source>
</evidence>
<dbReference type="GO" id="GO:0016020">
    <property type="term" value="C:membrane"/>
    <property type="evidence" value="ECO:0007669"/>
    <property type="project" value="InterPro"/>
</dbReference>
<gene>
    <name evidence="1" type="ORF">Harvfovirus2_71</name>
</gene>
<evidence type="ECO:0008006" key="2">
    <source>
        <dbReference type="Google" id="ProtNLM"/>
    </source>
</evidence>
<sequence length="263" mass="30263">MLRGIVGRLRVVPSIVRALARKKIIWFGIGSTAIVFGGAFKYNEMKNYLKENNMVILQDADVYSFVNRFDSLDKTRDVIIKINHIGGSFEHHMWVAKHILANKGPGKLIAHVPHYALSAGCMIMLTCDEIIVTKSTAISPSDPMLVQNPWLISGRTVLDYYEEKKNLTYESIATSSYYKLTKSYFEECKELVKELGVSHKWTAETQKKIYEEIFSGKHPHNRIFPLKELLNMGIVIKIDNLNRLSIPWFLRGEFIWSKLFLYS</sequence>
<dbReference type="SUPFAM" id="SSF52096">
    <property type="entry name" value="ClpP/crotonase"/>
    <property type="match status" value="1"/>
</dbReference>
<dbReference type="PANTHER" id="PTHR35984">
    <property type="entry name" value="PERIPLASMIC SERINE PROTEASE"/>
    <property type="match status" value="1"/>
</dbReference>
<proteinExistence type="predicted"/>
<dbReference type="InterPro" id="IPR002825">
    <property type="entry name" value="Pept_S49_ser-pept_pro"/>
</dbReference>